<evidence type="ECO:0000313" key="1">
    <source>
        <dbReference type="EMBL" id="SNR54081.1"/>
    </source>
</evidence>
<sequence length="253" mass="29513">MITHIYVLAHIMKRKIVLALILLLLFCLVYLNISSRKIEGVWLNTNYISSASGNILPGQSILKLKNHKSISYSHYNNPSGNGYFFFFKNSIWIWPKFYEVYAIKKASLVYQDSLILEIHKGEKNIFKKVHDSLQNNSDYGFSFKNKAFEFQTENTSGKLYFNQELFFLKSNSSSLEWHMDGWETFKVDNFNFIVLANGSPLIVKKNNSVPLLYQFNNGNSLGEIKLKETSLDSTEFRNIQEQVEVFEKRRKNK</sequence>
<accession>A0ABY1SI42</accession>
<evidence type="ECO:0000313" key="2">
    <source>
        <dbReference type="Proteomes" id="UP000198337"/>
    </source>
</evidence>
<dbReference type="EMBL" id="FZNV01000003">
    <property type="protein sequence ID" value="SNR54081.1"/>
    <property type="molecule type" value="Genomic_DNA"/>
</dbReference>
<keyword evidence="2" id="KW-1185">Reference proteome</keyword>
<reference evidence="1 2" key="1">
    <citation type="submission" date="2017-06" db="EMBL/GenBank/DDBJ databases">
        <authorList>
            <person name="Varghese N."/>
            <person name="Submissions S."/>
        </authorList>
    </citation>
    <scope>NUCLEOTIDE SEQUENCE [LARGE SCALE GENOMIC DNA]</scope>
    <source>
        <strain evidence="1 2">DSM 19840</strain>
    </source>
</reference>
<protein>
    <submittedName>
        <fullName evidence="1">Uncharacterized protein</fullName>
    </submittedName>
</protein>
<proteinExistence type="predicted"/>
<gene>
    <name evidence="1" type="ORF">SAMN04488009_2253</name>
</gene>
<dbReference type="Proteomes" id="UP000198337">
    <property type="component" value="Unassembled WGS sequence"/>
</dbReference>
<name>A0ABY1SI42_9FLAO</name>
<organism evidence="1 2">
    <name type="scientific">Maribacter sedimenticola</name>
    <dbReference type="NCBI Taxonomy" id="228956"/>
    <lineage>
        <taxon>Bacteria</taxon>
        <taxon>Pseudomonadati</taxon>
        <taxon>Bacteroidota</taxon>
        <taxon>Flavobacteriia</taxon>
        <taxon>Flavobacteriales</taxon>
        <taxon>Flavobacteriaceae</taxon>
        <taxon>Maribacter</taxon>
    </lineage>
</organism>
<comment type="caution">
    <text evidence="1">The sequence shown here is derived from an EMBL/GenBank/DDBJ whole genome shotgun (WGS) entry which is preliminary data.</text>
</comment>